<dbReference type="InterPro" id="IPR050245">
    <property type="entry name" value="PrsA_foldase"/>
</dbReference>
<evidence type="ECO:0000313" key="8">
    <source>
        <dbReference type="EMBL" id="KFI20256.1"/>
    </source>
</evidence>
<protein>
    <recommendedName>
        <fullName evidence="3">peptidylprolyl isomerase</fullName>
        <ecNumber evidence="3">5.2.1.8</ecNumber>
    </recommendedName>
</protein>
<keyword evidence="4 5" id="KW-0697">Rotamase</keyword>
<feature type="domain" description="PpiC" evidence="7">
    <location>
        <begin position="145"/>
        <end position="245"/>
    </location>
</feature>
<keyword evidence="6" id="KW-0732">Signal</keyword>
<evidence type="ECO:0000256" key="4">
    <source>
        <dbReference type="ARBA" id="ARBA00023110"/>
    </source>
</evidence>
<dbReference type="PANTHER" id="PTHR47245">
    <property type="entry name" value="PEPTIDYLPROLYL ISOMERASE"/>
    <property type="match status" value="1"/>
</dbReference>
<dbReference type="Proteomes" id="UP000028839">
    <property type="component" value="Unassembled WGS sequence"/>
</dbReference>
<dbReference type="AlphaFoldDB" id="A0A0E2Z4W7"/>
<evidence type="ECO:0000259" key="7">
    <source>
        <dbReference type="PROSITE" id="PS50198"/>
    </source>
</evidence>
<evidence type="ECO:0000256" key="1">
    <source>
        <dbReference type="ARBA" id="ARBA00000971"/>
    </source>
</evidence>
<dbReference type="Gene3D" id="3.10.50.40">
    <property type="match status" value="1"/>
</dbReference>
<feature type="chain" id="PRO_5002407921" description="peptidylprolyl isomerase" evidence="6">
    <location>
        <begin position="26"/>
        <end position="304"/>
    </location>
</feature>
<keyword evidence="5 8" id="KW-0413">Isomerase</keyword>
<dbReference type="InterPro" id="IPR046357">
    <property type="entry name" value="PPIase_dom_sf"/>
</dbReference>
<evidence type="ECO:0000256" key="5">
    <source>
        <dbReference type="PROSITE-ProRule" id="PRU00278"/>
    </source>
</evidence>
<dbReference type="OrthoDB" id="9812372at2"/>
<evidence type="ECO:0000313" key="9">
    <source>
        <dbReference type="Proteomes" id="UP000028839"/>
    </source>
</evidence>
<proteinExistence type="inferred from homology"/>
<dbReference type="PROSITE" id="PS50198">
    <property type="entry name" value="PPIC_PPIASE_2"/>
    <property type="match status" value="1"/>
</dbReference>
<comment type="caution">
    <text evidence="8">The sequence shown here is derived from an EMBL/GenBank/DDBJ whole genome shotgun (WGS) entry which is preliminary data.</text>
</comment>
<feature type="signal peptide" evidence="6">
    <location>
        <begin position="1"/>
        <end position="25"/>
    </location>
</feature>
<sequence length="304" mass="34846">MQVGFKSGITSILILSALVAFSARAAEPEEEVLIQYKDVVVTPADFQAELETIPEQYRANVAASGERIHQLLDKIFVYRVLAREAQEQGLDQNPEVQQELKLEKEEILGKARLRQLRQQALADNPDFETLARERYQANPEKYQQPERVKVSHILIKTEERSEEEAKKLAEKVRQLALTEEKPFSELALEYSEDPSLEKNKGDLGFIVKGVTTKPFEEAAFALEQPGEISPVVKSRFGFHIIRLEERQAPKTKSFEEVKERLVEKIRETHLNQVVQTHLNQIRNAEGIQMNREAWQKLKPTPSAH</sequence>
<organism evidence="8 9">
    <name type="scientific">Nitrosococcus oceani C-27</name>
    <dbReference type="NCBI Taxonomy" id="314279"/>
    <lineage>
        <taxon>Bacteria</taxon>
        <taxon>Pseudomonadati</taxon>
        <taxon>Pseudomonadota</taxon>
        <taxon>Gammaproteobacteria</taxon>
        <taxon>Chromatiales</taxon>
        <taxon>Chromatiaceae</taxon>
        <taxon>Nitrosococcus</taxon>
    </lineage>
</organism>
<evidence type="ECO:0000256" key="6">
    <source>
        <dbReference type="SAM" id="SignalP"/>
    </source>
</evidence>
<name>A0A0E2Z4W7_9GAMM</name>
<accession>A0A0E2Z4W7</accession>
<dbReference type="EC" id="5.2.1.8" evidence="3"/>
<dbReference type="InterPro" id="IPR000297">
    <property type="entry name" value="PPIase_PpiC"/>
</dbReference>
<dbReference type="InterPro" id="IPR027304">
    <property type="entry name" value="Trigger_fact/SurA_dom_sf"/>
</dbReference>
<comment type="similarity">
    <text evidence="2">Belongs to the PpiC/parvulin rotamase family.</text>
</comment>
<comment type="catalytic activity">
    <reaction evidence="1">
        <text>[protein]-peptidylproline (omega=180) = [protein]-peptidylproline (omega=0)</text>
        <dbReference type="Rhea" id="RHEA:16237"/>
        <dbReference type="Rhea" id="RHEA-COMP:10747"/>
        <dbReference type="Rhea" id="RHEA-COMP:10748"/>
        <dbReference type="ChEBI" id="CHEBI:83833"/>
        <dbReference type="ChEBI" id="CHEBI:83834"/>
        <dbReference type="EC" id="5.2.1.8"/>
    </reaction>
</comment>
<dbReference type="PANTHER" id="PTHR47245:SF2">
    <property type="entry name" value="PEPTIDYL-PROLYL CIS-TRANS ISOMERASE HP_0175-RELATED"/>
    <property type="match status" value="1"/>
</dbReference>
<dbReference type="HOGENOM" id="CLU_034646_1_2_6"/>
<evidence type="ECO:0000256" key="2">
    <source>
        <dbReference type="ARBA" id="ARBA00007656"/>
    </source>
</evidence>
<evidence type="ECO:0000256" key="3">
    <source>
        <dbReference type="ARBA" id="ARBA00013194"/>
    </source>
</evidence>
<dbReference type="Pfam" id="PF13616">
    <property type="entry name" value="Rotamase_3"/>
    <property type="match status" value="1"/>
</dbReference>
<dbReference type="SUPFAM" id="SSF54534">
    <property type="entry name" value="FKBP-like"/>
    <property type="match status" value="1"/>
</dbReference>
<dbReference type="GO" id="GO:0003755">
    <property type="term" value="F:peptidyl-prolyl cis-trans isomerase activity"/>
    <property type="evidence" value="ECO:0007669"/>
    <property type="project" value="UniProtKB-KW"/>
</dbReference>
<reference evidence="8 9" key="1">
    <citation type="submission" date="2014-07" db="EMBL/GenBank/DDBJ databases">
        <title>Comparative analysis of Nitrosococcus oceani genome inventories of strains from Pacific and Atlantic gyres.</title>
        <authorList>
            <person name="Lim C.K."/>
            <person name="Wang L."/>
            <person name="Sayavedra-Soto L.A."/>
            <person name="Klotz M.G."/>
        </authorList>
    </citation>
    <scope>NUCLEOTIDE SEQUENCE [LARGE SCALE GENOMIC DNA]</scope>
    <source>
        <strain evidence="8 9">C-27</strain>
    </source>
</reference>
<gene>
    <name evidence="8" type="ORF">IB75_03865</name>
</gene>
<dbReference type="EMBL" id="JPGN01000023">
    <property type="protein sequence ID" value="KFI20256.1"/>
    <property type="molecule type" value="Genomic_DNA"/>
</dbReference>
<dbReference type="SUPFAM" id="SSF109998">
    <property type="entry name" value="Triger factor/SurA peptide-binding domain-like"/>
    <property type="match status" value="1"/>
</dbReference>